<organism evidence="1 2">
    <name type="scientific">Leptobrachium leishanense</name>
    <name type="common">Leishan spiny toad</name>
    <dbReference type="NCBI Taxonomy" id="445787"/>
    <lineage>
        <taxon>Eukaryota</taxon>
        <taxon>Metazoa</taxon>
        <taxon>Chordata</taxon>
        <taxon>Craniata</taxon>
        <taxon>Vertebrata</taxon>
        <taxon>Euteleostomi</taxon>
        <taxon>Amphibia</taxon>
        <taxon>Batrachia</taxon>
        <taxon>Anura</taxon>
        <taxon>Pelobatoidea</taxon>
        <taxon>Megophryidae</taxon>
        <taxon>Leptobrachium</taxon>
    </lineage>
</organism>
<evidence type="ECO:0000313" key="2">
    <source>
        <dbReference type="Proteomes" id="UP000694569"/>
    </source>
</evidence>
<dbReference type="Ensembl" id="ENSLLET00000022520.1">
    <property type="protein sequence ID" value="ENSLLEP00000021683.1"/>
    <property type="gene ID" value="ENSLLEG00000013752.1"/>
</dbReference>
<accession>A0A8C5MYR6</accession>
<dbReference type="Pfam" id="PF00106">
    <property type="entry name" value="adh_short"/>
    <property type="match status" value="1"/>
</dbReference>
<dbReference type="InterPro" id="IPR051468">
    <property type="entry name" value="Fungal_SecMetab_SDRs"/>
</dbReference>
<protein>
    <submittedName>
        <fullName evidence="1">Uncharacterized protein</fullName>
    </submittedName>
</protein>
<proteinExistence type="predicted"/>
<dbReference type="GO" id="GO:0005737">
    <property type="term" value="C:cytoplasm"/>
    <property type="evidence" value="ECO:0007669"/>
    <property type="project" value="TreeGrafter"/>
</dbReference>
<dbReference type="GO" id="GO:0016491">
    <property type="term" value="F:oxidoreductase activity"/>
    <property type="evidence" value="ECO:0007669"/>
    <property type="project" value="TreeGrafter"/>
</dbReference>
<dbReference type="Gene3D" id="3.40.50.720">
    <property type="entry name" value="NAD(P)-binding Rossmann-like Domain"/>
    <property type="match status" value="1"/>
</dbReference>
<dbReference type="Proteomes" id="UP000694569">
    <property type="component" value="Unplaced"/>
</dbReference>
<sequence>MLQCFIRIYFCFQLQAGNCSPVTMSGGIALVQGASRGIGFQFCRFLVLTRNDGIVIGTCRNPEKARELQALKEQYPDVLEIMKMDVTKHSEIQSTAERVKEEYGSLDLLINSSAMLHPSGKGETSLREVTAEDLTLALTTNTIGPLMMAKHFAPLLLKGTGSFGAEATDKSKQHRAILVNMSAKVGSIGDNALGGWYSYRMSKAALNMATKNLSIELGRGKDKVICVSLHPGSVATDLSRPYHKNIPKEKLFTPEKSVMRLMNVIETLSLEETGKFLSWNRSELQW</sequence>
<dbReference type="PANTHER" id="PTHR43544">
    <property type="entry name" value="SHORT-CHAIN DEHYDROGENASE/REDUCTASE"/>
    <property type="match status" value="1"/>
</dbReference>
<name>A0A8C5MYR6_9ANUR</name>
<dbReference type="OrthoDB" id="5296at2759"/>
<dbReference type="GeneTree" id="ENSGT00940000165449"/>
<reference evidence="1" key="1">
    <citation type="submission" date="2025-08" db="UniProtKB">
        <authorList>
            <consortium name="Ensembl"/>
        </authorList>
    </citation>
    <scope>IDENTIFICATION</scope>
</reference>
<dbReference type="InterPro" id="IPR036291">
    <property type="entry name" value="NAD(P)-bd_dom_sf"/>
</dbReference>
<dbReference type="AlphaFoldDB" id="A0A8C5MYR6"/>
<dbReference type="CDD" id="cd05325">
    <property type="entry name" value="carb_red_sniffer_like_SDR_c"/>
    <property type="match status" value="1"/>
</dbReference>
<dbReference type="PANTHER" id="PTHR43544:SF12">
    <property type="entry name" value="NAD(P)-BINDING ROSSMANN-FOLD SUPERFAMILY PROTEIN"/>
    <property type="match status" value="1"/>
</dbReference>
<dbReference type="PRINTS" id="PR00081">
    <property type="entry name" value="GDHRDH"/>
</dbReference>
<keyword evidence="2" id="KW-1185">Reference proteome</keyword>
<dbReference type="SUPFAM" id="SSF51735">
    <property type="entry name" value="NAD(P)-binding Rossmann-fold domains"/>
    <property type="match status" value="1"/>
</dbReference>
<evidence type="ECO:0000313" key="1">
    <source>
        <dbReference type="Ensembl" id="ENSLLEP00000021683.1"/>
    </source>
</evidence>
<dbReference type="InterPro" id="IPR002347">
    <property type="entry name" value="SDR_fam"/>
</dbReference>
<reference evidence="1" key="2">
    <citation type="submission" date="2025-09" db="UniProtKB">
        <authorList>
            <consortium name="Ensembl"/>
        </authorList>
    </citation>
    <scope>IDENTIFICATION</scope>
</reference>